<dbReference type="Gene3D" id="2.60.40.10">
    <property type="entry name" value="Immunoglobulins"/>
    <property type="match status" value="1"/>
</dbReference>
<sequence>MICRSLDYYMLVMCFVVTIPQRCRTELLPPPFNLSYEWIDPFFIRLTWQSHPLNPNCSLKYILHRKDLPHRKPQIPHSAKGYTLLVTDLNSNVTLTLKTASTRTPRCPYDGNNAVSIVVPRQVQLVTDFKFFLYPPCDGGTSQTPLCGQQATWTPGNGTSGLSVSYRLCGQASDELSLCQDNSSGPQQGCHLTGLKKEEIMGRVCILFRGTVEGRALNQTFQRLPHYHIRTFPPNVSVSEQKGRLKISWQHARACPNSWKYTVNYSECDRPTKAVTSGSAMDHLLVPFNEACRYEIRVQPQLEASCGFAQAEGSVLLVYNDGATPDHSVLVGCVVVPSLLSVLVVALCYCVRRKRNTFFKKIPVPPSSLKEMMSSLQQSQQLFVPEREKVDVCSVSPVSPDPLELNTLIWEVP</sequence>
<keyword evidence="3" id="KW-1185">Reference proteome</keyword>
<dbReference type="AlphaFoldDB" id="A0A8C5AVB2"/>
<reference evidence="2" key="1">
    <citation type="submission" date="2025-08" db="UniProtKB">
        <authorList>
            <consortium name="Ensembl"/>
        </authorList>
    </citation>
    <scope>IDENTIFICATION</scope>
</reference>
<dbReference type="KEGG" id="gmh:115529998"/>
<protein>
    <submittedName>
        <fullName evidence="2">Uncharacterized LOC115529998</fullName>
    </submittedName>
</protein>
<keyword evidence="1" id="KW-0472">Membrane</keyword>
<dbReference type="GeneID" id="115529998"/>
<dbReference type="Proteomes" id="UP000694546">
    <property type="component" value="Chromosome 17"/>
</dbReference>
<dbReference type="OrthoDB" id="9940625at2759"/>
<evidence type="ECO:0000313" key="3">
    <source>
        <dbReference type="Proteomes" id="UP000694546"/>
    </source>
</evidence>
<keyword evidence="1" id="KW-0812">Transmembrane</keyword>
<dbReference type="Ensembl" id="ENSGMOT00000061484.1">
    <property type="protein sequence ID" value="ENSGMOP00000036825.1"/>
    <property type="gene ID" value="ENSGMOG00000027405.1"/>
</dbReference>
<dbReference type="InterPro" id="IPR013783">
    <property type="entry name" value="Ig-like_fold"/>
</dbReference>
<reference evidence="2" key="2">
    <citation type="submission" date="2025-09" db="UniProtKB">
        <authorList>
            <consortium name="Ensembl"/>
        </authorList>
    </citation>
    <scope>IDENTIFICATION</scope>
</reference>
<evidence type="ECO:0000313" key="2">
    <source>
        <dbReference type="Ensembl" id="ENSGMOP00000036825.1"/>
    </source>
</evidence>
<gene>
    <name evidence="2" type="primary">LOC115529998</name>
</gene>
<dbReference type="RefSeq" id="XP_030195024.1">
    <property type="nucleotide sequence ID" value="XM_030339164.1"/>
</dbReference>
<dbReference type="SUPFAM" id="SSF49265">
    <property type="entry name" value="Fibronectin type III"/>
    <property type="match status" value="2"/>
</dbReference>
<feature type="transmembrane region" description="Helical" evidence="1">
    <location>
        <begin position="329"/>
        <end position="351"/>
    </location>
</feature>
<organism evidence="2 3">
    <name type="scientific">Gadus morhua</name>
    <name type="common">Atlantic cod</name>
    <dbReference type="NCBI Taxonomy" id="8049"/>
    <lineage>
        <taxon>Eukaryota</taxon>
        <taxon>Metazoa</taxon>
        <taxon>Chordata</taxon>
        <taxon>Craniata</taxon>
        <taxon>Vertebrata</taxon>
        <taxon>Euteleostomi</taxon>
        <taxon>Actinopterygii</taxon>
        <taxon>Neopterygii</taxon>
        <taxon>Teleostei</taxon>
        <taxon>Neoteleostei</taxon>
        <taxon>Acanthomorphata</taxon>
        <taxon>Zeiogadaria</taxon>
        <taxon>Gadariae</taxon>
        <taxon>Gadiformes</taxon>
        <taxon>Gadoidei</taxon>
        <taxon>Gadidae</taxon>
        <taxon>Gadus</taxon>
    </lineage>
</organism>
<name>A0A8C5AVB2_GADMO</name>
<accession>A0A8C5AVB2</accession>
<proteinExistence type="predicted"/>
<evidence type="ECO:0000256" key="1">
    <source>
        <dbReference type="SAM" id="Phobius"/>
    </source>
</evidence>
<dbReference type="GeneTree" id="ENSGT00980000199875"/>
<dbReference type="InterPro" id="IPR036116">
    <property type="entry name" value="FN3_sf"/>
</dbReference>
<keyword evidence="1" id="KW-1133">Transmembrane helix</keyword>